<reference evidence="3" key="1">
    <citation type="submission" date="2023-07" db="EMBL/GenBank/DDBJ databases">
        <title>A chromosome-level genome assembly of Lolium multiflorum.</title>
        <authorList>
            <person name="Chen Y."/>
            <person name="Copetti D."/>
            <person name="Kolliker R."/>
            <person name="Studer B."/>
        </authorList>
    </citation>
    <scope>NUCLEOTIDE SEQUENCE</scope>
    <source>
        <strain evidence="3">02402/16</strain>
        <tissue evidence="3">Leaf</tissue>
    </source>
</reference>
<evidence type="ECO:0000256" key="2">
    <source>
        <dbReference type="SAM" id="MobiDB-lite"/>
    </source>
</evidence>
<proteinExistence type="predicted"/>
<gene>
    <name evidence="3" type="ORF">QYE76_042471</name>
</gene>
<organism evidence="3 4">
    <name type="scientific">Lolium multiflorum</name>
    <name type="common">Italian ryegrass</name>
    <name type="synonym">Lolium perenne subsp. multiflorum</name>
    <dbReference type="NCBI Taxonomy" id="4521"/>
    <lineage>
        <taxon>Eukaryota</taxon>
        <taxon>Viridiplantae</taxon>
        <taxon>Streptophyta</taxon>
        <taxon>Embryophyta</taxon>
        <taxon>Tracheophyta</taxon>
        <taxon>Spermatophyta</taxon>
        <taxon>Magnoliopsida</taxon>
        <taxon>Liliopsida</taxon>
        <taxon>Poales</taxon>
        <taxon>Poaceae</taxon>
        <taxon>BOP clade</taxon>
        <taxon>Pooideae</taxon>
        <taxon>Poodae</taxon>
        <taxon>Poeae</taxon>
        <taxon>Poeae Chloroplast Group 2 (Poeae type)</taxon>
        <taxon>Loliodinae</taxon>
        <taxon>Loliinae</taxon>
        <taxon>Lolium</taxon>
    </lineage>
</organism>
<keyword evidence="1" id="KW-0175">Coiled coil</keyword>
<comment type="caution">
    <text evidence="3">The sequence shown here is derived from an EMBL/GenBank/DDBJ whole genome shotgun (WGS) entry which is preliminary data.</text>
</comment>
<feature type="coiled-coil region" evidence="1">
    <location>
        <begin position="445"/>
        <end position="476"/>
    </location>
</feature>
<evidence type="ECO:0000256" key="1">
    <source>
        <dbReference type="SAM" id="Coils"/>
    </source>
</evidence>
<sequence>MAAALRLLLRQRAAAPPPPMLRSLFHAPYSKTAAATASLPSVCRAPLPPPPLREVTPRKAPPTPKGEPRSCITVPSTMSDSTKSLLDKLKDLRDSKKSLQDMERNIEEHDVMVRKGIEDRKVANALFRKRLDDLRKLLAKIRNKRDYSGKLDAMYCRLEDDYEKDWAIQEAKVRLSDEQVEMLLKEHEDYADASRRYHELKRSTMEQTKKVAKVGAAVGLVGGLLLILAKIQTLGGRSLRAAAIMAAALRLLLRQHAAARTSPMMRSLLPAPYSKAAAAAAAAAAECLPAARGAPLSPPCLREVTPRKAPPPPKGEPRCCTTVPSTIPDSTKSFLDKLKDLKDRKKTLQDMEKDIEEHEEMISKALDDRTVANDLFRKRLDDRRKLLAKISNVPDDYPETHNLLDVLAKMNDMMYGLAKVRKMRVDYDKDWAIQEAKGRVFDEQMKMLRKKREDYITALRRYNELARSTLEQEENQEKDEPRCCETVQSAMTDSTKSLLGKLKDLKDLKDSKKALQDMEKDIEEHVEMIRKALHDRAVANDLFSKRLDDRQELLDKLRNWQDDYGKARNMQDGLAKLSKMEDDYDRDQAIERAKRILIGEQMEVLREKQQDYLSALRRYHELERSTMEQVEKVKKVVKVGAAVGLVGGLLLILAKI</sequence>
<feature type="region of interest" description="Disordered" evidence="2">
    <location>
        <begin position="41"/>
        <end position="79"/>
    </location>
</feature>
<feature type="coiled-coil region" evidence="1">
    <location>
        <begin position="505"/>
        <end position="570"/>
    </location>
</feature>
<dbReference type="EMBL" id="JAUUTY010000002">
    <property type="protein sequence ID" value="KAK1681623.1"/>
    <property type="molecule type" value="Genomic_DNA"/>
</dbReference>
<keyword evidence="4" id="KW-1185">Reference proteome</keyword>
<name>A0AAD8TH89_LOLMU</name>
<protein>
    <submittedName>
        <fullName evidence="3">Uncharacterized protein</fullName>
    </submittedName>
</protein>
<dbReference type="Proteomes" id="UP001231189">
    <property type="component" value="Unassembled WGS sequence"/>
</dbReference>
<accession>A0AAD8TH89</accession>
<feature type="coiled-coil region" evidence="1">
    <location>
        <begin position="82"/>
        <end position="144"/>
    </location>
</feature>
<dbReference type="AlphaFoldDB" id="A0AAD8TH89"/>
<feature type="coiled-coil region" evidence="1">
    <location>
        <begin position="338"/>
        <end position="368"/>
    </location>
</feature>
<evidence type="ECO:0000313" key="4">
    <source>
        <dbReference type="Proteomes" id="UP001231189"/>
    </source>
</evidence>
<evidence type="ECO:0000313" key="3">
    <source>
        <dbReference type="EMBL" id="KAK1681623.1"/>
    </source>
</evidence>